<feature type="compositionally biased region" description="Acidic residues" evidence="1">
    <location>
        <begin position="355"/>
        <end position="368"/>
    </location>
</feature>
<dbReference type="OrthoDB" id="332694at2759"/>
<feature type="compositionally biased region" description="Acidic residues" evidence="1">
    <location>
        <begin position="139"/>
        <end position="152"/>
    </location>
</feature>
<gene>
    <name evidence="3" type="ORF">CSUI_006097</name>
</gene>
<feature type="compositionally biased region" description="Basic and acidic residues" evidence="1">
    <location>
        <begin position="421"/>
        <end position="445"/>
    </location>
</feature>
<feature type="compositionally biased region" description="Basic and acidic residues" evidence="1">
    <location>
        <begin position="13"/>
        <end position="32"/>
    </location>
</feature>
<dbReference type="SMART" id="SM00332">
    <property type="entry name" value="PP2Cc"/>
    <property type="match status" value="1"/>
</dbReference>
<feature type="compositionally biased region" description="Acidic residues" evidence="1">
    <location>
        <begin position="488"/>
        <end position="498"/>
    </location>
</feature>
<protein>
    <submittedName>
        <fullName evidence="3">Protein phosphatase 2c domain-containing protein</fullName>
    </submittedName>
</protein>
<dbReference type="Proteomes" id="UP000221165">
    <property type="component" value="Unassembled WGS sequence"/>
</dbReference>
<organism evidence="3 4">
    <name type="scientific">Cystoisospora suis</name>
    <dbReference type="NCBI Taxonomy" id="483139"/>
    <lineage>
        <taxon>Eukaryota</taxon>
        <taxon>Sar</taxon>
        <taxon>Alveolata</taxon>
        <taxon>Apicomplexa</taxon>
        <taxon>Conoidasida</taxon>
        <taxon>Coccidia</taxon>
        <taxon>Eucoccidiorida</taxon>
        <taxon>Eimeriorina</taxon>
        <taxon>Sarcocystidae</taxon>
        <taxon>Cystoisospora</taxon>
    </lineage>
</organism>
<dbReference type="Gene3D" id="3.60.40.10">
    <property type="entry name" value="PPM-type phosphatase domain"/>
    <property type="match status" value="1"/>
</dbReference>
<evidence type="ECO:0000259" key="2">
    <source>
        <dbReference type="PROSITE" id="PS51746"/>
    </source>
</evidence>
<feature type="domain" description="PPM-type phosphatase" evidence="2">
    <location>
        <begin position="1"/>
        <end position="533"/>
    </location>
</feature>
<dbReference type="Pfam" id="PF00481">
    <property type="entry name" value="PP2C"/>
    <property type="match status" value="1"/>
</dbReference>
<dbReference type="EMBL" id="MIGC01003034">
    <property type="protein sequence ID" value="PHJ20071.1"/>
    <property type="molecule type" value="Genomic_DNA"/>
</dbReference>
<dbReference type="RefSeq" id="XP_067921762.1">
    <property type="nucleotide sequence ID" value="XM_068066262.1"/>
</dbReference>
<comment type="caution">
    <text evidence="3">The sequence shown here is derived from an EMBL/GenBank/DDBJ whole genome shotgun (WGS) entry which is preliminary data.</text>
</comment>
<name>A0A2C6K2F5_9APIC</name>
<sequence>MSELKTRKKKKITRESGESPAGGDKERGRDHQDEEEDEDEDVSERKYLVELYLAHAGDTRAVLGVTTSPGPFSVEETGSHLSFDGVASSSYISRGEERDRHGKNEVDKRDRERGMRKKDHGERRSPLEKRDEREGGGEKDEEEEEEENEEEHGDNTMEKKKKSCLVGKTRTYTRMKGERLTSDHKPNRSDEKSRIERHGGSVIDLGCPRVMAGSVDMALAVSRCLGDFALKEVSEHIIIATPEVSTRRLTPERDAFVIIASDGLWDVLTDDDAVSIVQRRLDRYFHRGREGRDGRHDLKNAKSKERMGMPVMAPSRRGSSTIISARGGGGRLSIEINKGENKMIQDKKQKKDGWYDEGEDVEEEEEEDGHTISSSYGGRNEEEDEEGREQHESACNNSRTEFKANEGECSWWETSRSHKIRVADLTRKTKEKEEKKKGRDDKERNQDEEEEEMKNRRINSKGEEGGENLTSRPNGVKKKRLPPRNQGEVEEEDADTFEDYAPKEILEDAANELIRVALSRRSQDNITVLILHFSWRLKKKHNTSTVKMT</sequence>
<feature type="compositionally biased region" description="Basic residues" evidence="1">
    <location>
        <begin position="1"/>
        <end position="12"/>
    </location>
</feature>
<dbReference type="InterPro" id="IPR036457">
    <property type="entry name" value="PPM-type-like_dom_sf"/>
</dbReference>
<feature type="region of interest" description="Disordered" evidence="1">
    <location>
        <begin position="1"/>
        <end position="197"/>
    </location>
</feature>
<dbReference type="InterPro" id="IPR015655">
    <property type="entry name" value="PP2C"/>
</dbReference>
<evidence type="ECO:0000256" key="1">
    <source>
        <dbReference type="SAM" id="MobiDB-lite"/>
    </source>
</evidence>
<evidence type="ECO:0000313" key="3">
    <source>
        <dbReference type="EMBL" id="PHJ20071.1"/>
    </source>
</evidence>
<dbReference type="GeneID" id="94429473"/>
<proteinExistence type="predicted"/>
<feature type="compositionally biased region" description="Basic and acidic residues" evidence="1">
    <location>
        <begin position="175"/>
        <end position="197"/>
    </location>
</feature>
<dbReference type="CDD" id="cd00143">
    <property type="entry name" value="PP2Cc"/>
    <property type="match status" value="1"/>
</dbReference>
<feature type="compositionally biased region" description="Basic and acidic residues" evidence="1">
    <location>
        <begin position="337"/>
        <end position="354"/>
    </location>
</feature>
<dbReference type="GO" id="GO:0004722">
    <property type="term" value="F:protein serine/threonine phosphatase activity"/>
    <property type="evidence" value="ECO:0007669"/>
    <property type="project" value="InterPro"/>
</dbReference>
<dbReference type="InterPro" id="IPR001932">
    <property type="entry name" value="PPM-type_phosphatase-like_dom"/>
</dbReference>
<dbReference type="VEuPathDB" id="ToxoDB:CSUI_006097"/>
<feature type="region of interest" description="Disordered" evidence="1">
    <location>
        <begin position="311"/>
        <end position="499"/>
    </location>
</feature>
<dbReference type="SUPFAM" id="SSF81606">
    <property type="entry name" value="PP2C-like"/>
    <property type="match status" value="1"/>
</dbReference>
<feature type="compositionally biased region" description="Acidic residues" evidence="1">
    <location>
        <begin position="33"/>
        <end position="42"/>
    </location>
</feature>
<reference evidence="3 4" key="1">
    <citation type="journal article" date="2017" name="Int. J. Parasitol.">
        <title>The genome of the protozoan parasite Cystoisospora suis and a reverse vaccinology approach to identify vaccine candidates.</title>
        <authorList>
            <person name="Palmieri N."/>
            <person name="Shrestha A."/>
            <person name="Ruttkowski B."/>
            <person name="Beck T."/>
            <person name="Vogl C."/>
            <person name="Tomley F."/>
            <person name="Blake D.P."/>
            <person name="Joachim A."/>
        </authorList>
    </citation>
    <scope>NUCLEOTIDE SEQUENCE [LARGE SCALE GENOMIC DNA]</scope>
    <source>
        <strain evidence="3 4">Wien I</strain>
    </source>
</reference>
<dbReference type="PANTHER" id="PTHR47992">
    <property type="entry name" value="PROTEIN PHOSPHATASE"/>
    <property type="match status" value="1"/>
</dbReference>
<keyword evidence="4" id="KW-1185">Reference proteome</keyword>
<feature type="compositionally biased region" description="Basic and acidic residues" evidence="1">
    <location>
        <begin position="94"/>
        <end position="138"/>
    </location>
</feature>
<evidence type="ECO:0000313" key="4">
    <source>
        <dbReference type="Proteomes" id="UP000221165"/>
    </source>
</evidence>
<accession>A0A2C6K2F5</accession>
<dbReference type="PROSITE" id="PS51746">
    <property type="entry name" value="PPM_2"/>
    <property type="match status" value="1"/>
</dbReference>
<dbReference type="AlphaFoldDB" id="A0A2C6K2F5"/>